<comment type="caution">
    <text evidence="9">The sequence shown here is derived from an EMBL/GenBank/DDBJ whole genome shotgun (WGS) entry which is preliminary data.</text>
</comment>
<dbReference type="InterPro" id="IPR050092">
    <property type="entry name" value="RNase_H"/>
</dbReference>
<dbReference type="GO" id="GO:0046872">
    <property type="term" value="F:metal ion binding"/>
    <property type="evidence" value="ECO:0007669"/>
    <property type="project" value="UniProtKB-KW"/>
</dbReference>
<evidence type="ECO:0000256" key="7">
    <source>
        <dbReference type="ARBA" id="ARBA00022801"/>
    </source>
</evidence>
<dbReference type="GO" id="GO:0003676">
    <property type="term" value="F:nucleic acid binding"/>
    <property type="evidence" value="ECO:0007669"/>
    <property type="project" value="InterPro"/>
</dbReference>
<evidence type="ECO:0000256" key="4">
    <source>
        <dbReference type="ARBA" id="ARBA00022722"/>
    </source>
</evidence>
<comment type="similarity">
    <text evidence="2">Belongs to the RNase H family.</text>
</comment>
<keyword evidence="10" id="KW-1185">Reference proteome</keyword>
<dbReference type="Gene3D" id="3.30.420.10">
    <property type="entry name" value="Ribonuclease H-like superfamily/Ribonuclease H"/>
    <property type="match status" value="1"/>
</dbReference>
<evidence type="ECO:0000313" key="10">
    <source>
        <dbReference type="Proteomes" id="UP000078397"/>
    </source>
</evidence>
<dbReference type="Proteomes" id="UP000078397">
    <property type="component" value="Unassembled WGS sequence"/>
</dbReference>
<reference evidence="9 10" key="1">
    <citation type="journal article" date="2016" name="PLoS Pathog.">
        <title>Biosynthesis of antibiotic leucinostatins in bio-control fungus Purpureocillium lilacinum and their inhibition on phytophthora revealed by genome mining.</title>
        <authorList>
            <person name="Wang G."/>
            <person name="Liu Z."/>
            <person name="Lin R."/>
            <person name="Li E."/>
            <person name="Mao Z."/>
            <person name="Ling J."/>
            <person name="Yang Y."/>
            <person name="Yin W.B."/>
            <person name="Xie B."/>
        </authorList>
    </citation>
    <scope>NUCLEOTIDE SEQUENCE [LARGE SCALE GENOMIC DNA]</scope>
    <source>
        <strain evidence="9">170</strain>
    </source>
</reference>
<organism evidence="9 10">
    <name type="scientific">Pochonia chlamydosporia 170</name>
    <dbReference type="NCBI Taxonomy" id="1380566"/>
    <lineage>
        <taxon>Eukaryota</taxon>
        <taxon>Fungi</taxon>
        <taxon>Dikarya</taxon>
        <taxon>Ascomycota</taxon>
        <taxon>Pezizomycotina</taxon>
        <taxon>Sordariomycetes</taxon>
        <taxon>Hypocreomycetidae</taxon>
        <taxon>Hypocreales</taxon>
        <taxon>Clavicipitaceae</taxon>
        <taxon>Pochonia</taxon>
    </lineage>
</organism>
<dbReference type="InterPro" id="IPR036397">
    <property type="entry name" value="RNaseH_sf"/>
</dbReference>
<dbReference type="Pfam" id="PF00075">
    <property type="entry name" value="RNase_H"/>
    <property type="match status" value="1"/>
</dbReference>
<proteinExistence type="inferred from homology"/>
<dbReference type="RefSeq" id="XP_018138337.1">
    <property type="nucleotide sequence ID" value="XM_018291848.1"/>
</dbReference>
<dbReference type="STRING" id="1380566.A0A179F5R5"/>
<name>A0A179F5R5_METCM</name>
<comment type="catalytic activity">
    <reaction evidence="1">
        <text>Endonucleolytic cleavage to 5'-phosphomonoester.</text>
        <dbReference type="EC" id="3.1.26.4"/>
    </reaction>
</comment>
<dbReference type="PANTHER" id="PTHR10642">
    <property type="entry name" value="RIBONUCLEASE H1"/>
    <property type="match status" value="1"/>
</dbReference>
<dbReference type="SUPFAM" id="SSF53098">
    <property type="entry name" value="Ribonuclease H-like"/>
    <property type="match status" value="1"/>
</dbReference>
<evidence type="ECO:0000256" key="2">
    <source>
        <dbReference type="ARBA" id="ARBA00005300"/>
    </source>
</evidence>
<dbReference type="KEGG" id="pchm:VFPPC_14077"/>
<dbReference type="OrthoDB" id="407198at2759"/>
<dbReference type="EC" id="3.1.26.4" evidence="3"/>
<dbReference type="EMBL" id="LSBJ02000008">
    <property type="protein sequence ID" value="OAQ60459.1"/>
    <property type="molecule type" value="Genomic_DNA"/>
</dbReference>
<dbReference type="PANTHER" id="PTHR10642:SF26">
    <property type="entry name" value="RIBONUCLEASE H1"/>
    <property type="match status" value="1"/>
</dbReference>
<gene>
    <name evidence="9" type="ORF">VFPPC_14077</name>
</gene>
<keyword evidence="6" id="KW-0255">Endonuclease</keyword>
<evidence type="ECO:0000256" key="1">
    <source>
        <dbReference type="ARBA" id="ARBA00000077"/>
    </source>
</evidence>
<keyword evidence="4" id="KW-0540">Nuclease</keyword>
<dbReference type="GO" id="GO:0004523">
    <property type="term" value="F:RNA-DNA hybrid ribonuclease activity"/>
    <property type="evidence" value="ECO:0007669"/>
    <property type="project" value="UniProtKB-EC"/>
</dbReference>
<protein>
    <recommendedName>
        <fullName evidence="3">ribonuclease H</fullName>
        <ecNumber evidence="3">3.1.26.4</ecNumber>
    </recommendedName>
</protein>
<evidence type="ECO:0000256" key="5">
    <source>
        <dbReference type="ARBA" id="ARBA00022723"/>
    </source>
</evidence>
<evidence type="ECO:0000313" key="9">
    <source>
        <dbReference type="EMBL" id="OAQ60459.1"/>
    </source>
</evidence>
<dbReference type="CDD" id="cd13934">
    <property type="entry name" value="RNase_H_Dikarya_like"/>
    <property type="match status" value="1"/>
</dbReference>
<keyword evidence="7" id="KW-0378">Hydrolase</keyword>
<evidence type="ECO:0000256" key="3">
    <source>
        <dbReference type="ARBA" id="ARBA00012180"/>
    </source>
</evidence>
<feature type="domain" description="RNase H type-1" evidence="8">
    <location>
        <begin position="153"/>
        <end position="312"/>
    </location>
</feature>
<dbReference type="InterPro" id="IPR002156">
    <property type="entry name" value="RNaseH_domain"/>
</dbReference>
<dbReference type="GO" id="GO:0043137">
    <property type="term" value="P:DNA replication, removal of RNA primer"/>
    <property type="evidence" value="ECO:0007669"/>
    <property type="project" value="TreeGrafter"/>
</dbReference>
<dbReference type="GeneID" id="28855842"/>
<dbReference type="InterPro" id="IPR012337">
    <property type="entry name" value="RNaseH-like_sf"/>
</dbReference>
<keyword evidence="5" id="KW-0479">Metal-binding</keyword>
<accession>A0A179F5R5</accession>
<dbReference type="PROSITE" id="PS50879">
    <property type="entry name" value="RNASE_H_1"/>
    <property type="match status" value="1"/>
</dbReference>
<dbReference type="AlphaFoldDB" id="A0A179F5R5"/>
<evidence type="ECO:0000259" key="8">
    <source>
        <dbReference type="PROSITE" id="PS50879"/>
    </source>
</evidence>
<sequence length="328" mass="37419">MTPSDNQASERPNWLMVCRAHGRLMCDYCNVSYDVFERDERRLQNSQWVQITSRSYTSNYGTREGETSQTDTRSRFRDTLPVSQGYHSPDPPLEAASDPQFDDAEIRQGYERILPTAFIPPAGSTEPDDLFQAKFHLCLSCAEPSYHWVRQDDPKQMLIYTDGACSNNGQLGPQAGWAFVVGPPSFGITGHVSGRLEDKGPIGDEYRQTSNRAELRAVVEALRYRNWAAEGFTSVVIATDSAHVAKGVTRWIRKWLKNGWRASDGPVKNKDMWAMLLEELERCDSLGFEVKLWRIPRKLNRMADEVAKSAAEKDEVRYSYQDIRRTHV</sequence>
<evidence type="ECO:0000256" key="6">
    <source>
        <dbReference type="ARBA" id="ARBA00022759"/>
    </source>
</evidence>